<keyword evidence="2" id="KW-0143">Chaperone</keyword>
<dbReference type="NCBIfam" id="NF009488">
    <property type="entry name" value="PRK12850.1"/>
    <property type="match status" value="1"/>
</dbReference>
<comment type="caution">
    <text evidence="5">The sequence shown here is derived from an EMBL/GenBank/DDBJ whole genome shotgun (WGS) entry which is preliminary data.</text>
</comment>
<dbReference type="Proteomes" id="UP001170674">
    <property type="component" value="Unassembled WGS sequence"/>
</dbReference>
<dbReference type="CDD" id="cd03344">
    <property type="entry name" value="GroEL"/>
    <property type="match status" value="1"/>
</dbReference>
<evidence type="ECO:0000256" key="4">
    <source>
        <dbReference type="RuleBase" id="RU000419"/>
    </source>
</evidence>
<dbReference type="InterPro" id="IPR027410">
    <property type="entry name" value="TCP-1-like_intermed_sf"/>
</dbReference>
<dbReference type="SUPFAM" id="SSF52029">
    <property type="entry name" value="GroEL apical domain-like"/>
    <property type="match status" value="1"/>
</dbReference>
<proteinExistence type="inferred from homology"/>
<dbReference type="EMBL" id="JAOSIR010000021">
    <property type="protein sequence ID" value="MDO8059329.1"/>
    <property type="molecule type" value="Genomic_DNA"/>
</dbReference>
<gene>
    <name evidence="5" type="primary">groL</name>
    <name evidence="5" type="ORF">OC683_01735</name>
</gene>
<evidence type="ECO:0000256" key="1">
    <source>
        <dbReference type="ARBA" id="ARBA00006607"/>
    </source>
</evidence>
<dbReference type="PRINTS" id="PR00298">
    <property type="entry name" value="CHAPERONIN60"/>
</dbReference>
<dbReference type="InterPro" id="IPR002423">
    <property type="entry name" value="Cpn60/GroEL/TCP-1"/>
</dbReference>
<dbReference type="Gene3D" id="3.30.260.10">
    <property type="entry name" value="TCP-1-like chaperonin intermediate domain"/>
    <property type="match status" value="1"/>
</dbReference>
<dbReference type="NCBIfam" id="NF000592">
    <property type="entry name" value="PRK00013.1"/>
    <property type="match status" value="1"/>
</dbReference>
<comment type="subunit">
    <text evidence="4">Forms a cylinder of 14 subunits composed of two heptameric rings stacked back-to-back. Interacts with the co-chaperonin GroES.</text>
</comment>
<dbReference type="InterPro" id="IPR027409">
    <property type="entry name" value="GroEL-like_apical_dom_sf"/>
</dbReference>
<dbReference type="InterPro" id="IPR001844">
    <property type="entry name" value="Cpn60/GroEL"/>
</dbReference>
<dbReference type="PANTHER" id="PTHR45633">
    <property type="entry name" value="60 KDA HEAT SHOCK PROTEIN, MITOCHONDRIAL"/>
    <property type="match status" value="1"/>
</dbReference>
<dbReference type="NCBIfam" id="NF009489">
    <property type="entry name" value="PRK12851.1"/>
    <property type="match status" value="1"/>
</dbReference>
<dbReference type="NCBIfam" id="NF009487">
    <property type="entry name" value="PRK12849.1"/>
    <property type="match status" value="1"/>
</dbReference>
<evidence type="ECO:0000256" key="3">
    <source>
        <dbReference type="RuleBase" id="RU000418"/>
    </source>
</evidence>
<sequence>MAKQIVYGEIARKKILKGIDLLANTVKITLGPKGQNVLLEQKYGSPLIINDGVTITKEISFKDAYHNAGAKAICEIATRTNDASGDGTTTAVLLGQSMIRKGFEALDTGGFKGVLLKQGILEASRVVAQQLLAKSRSVNTQEEIENVATISSGSLETGKIVAAAIEKVGKTGVVNVDESKSFETVLDVVEGMQFEKGYVSPYFVVNQKDSLIELEQAAILITDHKINSIFEINRILEYSLSNRVPLLIIAESFDNEMVSILVANKKGNYLNAVAVEAPSFGDHQKELLQDMAILTQATFVSKDLNMKLKDVDEKFLGKVNKVIIKKNSTTLVVDNKTSALETRIQEIQSQISNIKNMKDFNQHDLNNLTNRLAKLTGGIGIIHVGATTETELKEKKLRIEDALNATKAAIEQGIVPGGGKALVEIYKTALSELNSANESVRKGYSIVLESLLEPTKQIATNAGFDASMILQKQLEQKDNFGFNAETGQFVDLVKDGIMDPTAVTRQAVLNAASIASIMVTTGAAVVEEVLEKNYPNIDNMNNMNNDLL</sequence>
<reference evidence="5 6" key="1">
    <citation type="journal article" date="2023" name="Int. J. Syst. Evol. Microbiol.">
        <title>The observation of taxonomic boundaries for the 16SrII and 16SrXXV phytoplasmas using genome-based delimitation.</title>
        <authorList>
            <person name="Rodrigues Jardim B."/>
            <person name="Tran-Nguyen L.T.T."/>
            <person name="Gambley C."/>
            <person name="Al-Sadi A.M."/>
            <person name="Al-Subhi A.M."/>
            <person name="Foissac X."/>
            <person name="Salar P."/>
            <person name="Cai H."/>
            <person name="Yang J.Y."/>
            <person name="Davis R."/>
            <person name="Jones L."/>
            <person name="Rodoni B."/>
            <person name="Constable F.E."/>
        </authorList>
    </citation>
    <scope>NUCLEOTIDE SEQUENCE [LARGE SCALE GENOMIC DNA]</scope>
    <source>
        <strain evidence="5">BAWM-OMN-P53</strain>
    </source>
</reference>
<dbReference type="SUPFAM" id="SSF48592">
    <property type="entry name" value="GroEL equatorial domain-like"/>
    <property type="match status" value="1"/>
</dbReference>
<dbReference type="Gene3D" id="3.50.7.10">
    <property type="entry name" value="GroEL"/>
    <property type="match status" value="1"/>
</dbReference>
<comment type="similarity">
    <text evidence="1 3">Belongs to the chaperonin (HSP60) family.</text>
</comment>
<accession>A0ABT9D6E4</accession>
<dbReference type="InterPro" id="IPR027413">
    <property type="entry name" value="GROEL-like_equatorial_sf"/>
</dbReference>
<dbReference type="RefSeq" id="WP_304514834.1">
    <property type="nucleotide sequence ID" value="NZ_JAOSIR010000021.1"/>
</dbReference>
<dbReference type="NCBIfam" id="TIGR02348">
    <property type="entry name" value="GroEL"/>
    <property type="match status" value="1"/>
</dbReference>
<name>A0ABT9D6E4_9MOLU</name>
<keyword evidence="6" id="KW-1185">Reference proteome</keyword>
<dbReference type="SUPFAM" id="SSF54849">
    <property type="entry name" value="GroEL-intermediate domain like"/>
    <property type="match status" value="1"/>
</dbReference>
<dbReference type="Gene3D" id="1.10.560.10">
    <property type="entry name" value="GroEL-like equatorial domain"/>
    <property type="match status" value="1"/>
</dbReference>
<evidence type="ECO:0000313" key="6">
    <source>
        <dbReference type="Proteomes" id="UP001170674"/>
    </source>
</evidence>
<dbReference type="Pfam" id="PF00118">
    <property type="entry name" value="Cpn60_TCP1"/>
    <property type="match status" value="1"/>
</dbReference>
<organism evidence="5 6">
    <name type="scientific">Candidatus Phytoplasma crotalariae</name>
    <dbReference type="NCBI Taxonomy" id="2982627"/>
    <lineage>
        <taxon>Bacteria</taxon>
        <taxon>Bacillati</taxon>
        <taxon>Mycoplasmatota</taxon>
        <taxon>Mollicutes</taxon>
        <taxon>Acholeplasmatales</taxon>
        <taxon>Acholeplasmataceae</taxon>
        <taxon>Candidatus Phytoplasma</taxon>
        <taxon>16SrII (Peanut WB group)</taxon>
    </lineage>
</organism>
<comment type="function">
    <text evidence="4">Together with its co-chaperonin GroES, plays an essential role in assisting protein folding. The GroEL-GroES system forms a nano-cage that allows encapsulation of the non-native substrate proteins and provides a physical environment optimized to promote and accelerate protein folding.</text>
</comment>
<evidence type="ECO:0000313" key="5">
    <source>
        <dbReference type="EMBL" id="MDO8059329.1"/>
    </source>
</evidence>
<evidence type="ECO:0000256" key="2">
    <source>
        <dbReference type="ARBA" id="ARBA00023186"/>
    </source>
</evidence>
<protein>
    <recommendedName>
        <fullName evidence="4">60 kDa chaperonin</fullName>
    </recommendedName>
</protein>